<protein>
    <recommendedName>
        <fullName evidence="5">Apple domain-containing protein</fullName>
    </recommendedName>
</protein>
<evidence type="ECO:0000313" key="2">
    <source>
        <dbReference type="EMBL" id="ESN89870.1"/>
    </source>
</evidence>
<keyword evidence="4" id="KW-1185">Reference proteome</keyword>
<dbReference type="EnsemblMetazoa" id="HelroT183075">
    <property type="protein sequence ID" value="HelroP183075"/>
    <property type="gene ID" value="HelroG183075"/>
</dbReference>
<dbReference type="STRING" id="6412.T1FJ47"/>
<dbReference type="HOGENOM" id="CLU_1103801_0_0_1"/>
<dbReference type="RefSeq" id="XP_009032035.1">
    <property type="nucleotide sequence ID" value="XM_009033787.1"/>
</dbReference>
<evidence type="ECO:0000313" key="4">
    <source>
        <dbReference type="Proteomes" id="UP000015101"/>
    </source>
</evidence>
<dbReference type="InParanoid" id="T1FJ47"/>
<evidence type="ECO:0000313" key="3">
    <source>
        <dbReference type="EnsemblMetazoa" id="HelroP183075"/>
    </source>
</evidence>
<reference evidence="4" key="1">
    <citation type="submission" date="2012-12" db="EMBL/GenBank/DDBJ databases">
        <authorList>
            <person name="Hellsten U."/>
            <person name="Grimwood J."/>
            <person name="Chapman J.A."/>
            <person name="Shapiro H."/>
            <person name="Aerts A."/>
            <person name="Otillar R.P."/>
            <person name="Terry A.Y."/>
            <person name="Boore J.L."/>
            <person name="Simakov O."/>
            <person name="Marletaz F."/>
            <person name="Cho S.-J."/>
            <person name="Edsinger-Gonzales E."/>
            <person name="Havlak P."/>
            <person name="Kuo D.-H."/>
            <person name="Larsson T."/>
            <person name="Lv J."/>
            <person name="Arendt D."/>
            <person name="Savage R."/>
            <person name="Osoegawa K."/>
            <person name="de Jong P."/>
            <person name="Lindberg D.R."/>
            <person name="Seaver E.C."/>
            <person name="Weisblat D.A."/>
            <person name="Putnam N.H."/>
            <person name="Grigoriev I.V."/>
            <person name="Rokhsar D.S."/>
        </authorList>
    </citation>
    <scope>NUCLEOTIDE SEQUENCE</scope>
</reference>
<name>T1FJ47_HELRO</name>
<dbReference type="KEGG" id="hro:HELRODRAFT_183075"/>
<dbReference type="GeneID" id="20208846"/>
<dbReference type="AlphaFoldDB" id="T1FJ47"/>
<feature type="chain" id="PRO_5010980718" description="Apple domain-containing protein" evidence="1">
    <location>
        <begin position="21"/>
        <end position="252"/>
    </location>
</feature>
<reference evidence="3" key="3">
    <citation type="submission" date="2015-06" db="UniProtKB">
        <authorList>
            <consortium name="EnsemblMetazoa"/>
        </authorList>
    </citation>
    <scope>IDENTIFICATION</scope>
</reference>
<dbReference type="EMBL" id="AMQM01008564">
    <property type="status" value="NOT_ANNOTATED_CDS"/>
    <property type="molecule type" value="Genomic_DNA"/>
</dbReference>
<feature type="signal peptide" evidence="1">
    <location>
        <begin position="1"/>
        <end position="20"/>
    </location>
</feature>
<evidence type="ECO:0000256" key="1">
    <source>
        <dbReference type="SAM" id="SignalP"/>
    </source>
</evidence>
<dbReference type="EMBL" id="KB097795">
    <property type="protein sequence ID" value="ESN89870.1"/>
    <property type="molecule type" value="Genomic_DNA"/>
</dbReference>
<organism evidence="3 4">
    <name type="scientific">Helobdella robusta</name>
    <name type="common">Californian leech</name>
    <dbReference type="NCBI Taxonomy" id="6412"/>
    <lineage>
        <taxon>Eukaryota</taxon>
        <taxon>Metazoa</taxon>
        <taxon>Spiralia</taxon>
        <taxon>Lophotrochozoa</taxon>
        <taxon>Annelida</taxon>
        <taxon>Clitellata</taxon>
        <taxon>Hirudinea</taxon>
        <taxon>Rhynchobdellida</taxon>
        <taxon>Glossiphoniidae</taxon>
        <taxon>Helobdella</taxon>
    </lineage>
</organism>
<gene>
    <name evidence="3" type="primary">20208846</name>
    <name evidence="2" type="ORF">HELRODRAFT_183075</name>
</gene>
<proteinExistence type="predicted"/>
<accession>T1FJ47</accession>
<sequence>MTFIAIVIFFLLFNTPSTLSQVTSAELAVKIPVVAADVSITATELKTGTTTKTIAEITGDSTTTSANAATVAANEATAEVATTTAATNTSTIAEDTKTIAVDTTAAVVVITTVATDTTKDATNTKTIAVETAVANSLTTVALTSVVGTAIPTTEANKSFSDDATTTTPRCFSPYKFCLDGTRVCALVDNNTNNNSTNNINVFTVTASDINDILSAGPSADKNLLPVKCSWLCGLDDSCVGFNIYTEGVLALW</sequence>
<reference evidence="2 4" key="2">
    <citation type="journal article" date="2013" name="Nature">
        <title>Insights into bilaterian evolution from three spiralian genomes.</title>
        <authorList>
            <person name="Simakov O."/>
            <person name="Marletaz F."/>
            <person name="Cho S.J."/>
            <person name="Edsinger-Gonzales E."/>
            <person name="Havlak P."/>
            <person name="Hellsten U."/>
            <person name="Kuo D.H."/>
            <person name="Larsson T."/>
            <person name="Lv J."/>
            <person name="Arendt D."/>
            <person name="Savage R."/>
            <person name="Osoegawa K."/>
            <person name="de Jong P."/>
            <person name="Grimwood J."/>
            <person name="Chapman J.A."/>
            <person name="Shapiro H."/>
            <person name="Aerts A."/>
            <person name="Otillar R.P."/>
            <person name="Terry A.Y."/>
            <person name="Boore J.L."/>
            <person name="Grigoriev I.V."/>
            <person name="Lindberg D.R."/>
            <person name="Seaver E.C."/>
            <person name="Weisblat D.A."/>
            <person name="Putnam N.H."/>
            <person name="Rokhsar D.S."/>
        </authorList>
    </citation>
    <scope>NUCLEOTIDE SEQUENCE</scope>
</reference>
<dbReference type="CTD" id="20208846"/>
<dbReference type="Proteomes" id="UP000015101">
    <property type="component" value="Unassembled WGS sequence"/>
</dbReference>
<evidence type="ECO:0008006" key="5">
    <source>
        <dbReference type="Google" id="ProtNLM"/>
    </source>
</evidence>
<keyword evidence="1" id="KW-0732">Signal</keyword>